<keyword evidence="5" id="KW-1185">Reference proteome</keyword>
<keyword evidence="1" id="KW-0597">Phosphoprotein</keyword>
<dbReference type="PANTHER" id="PTHR45228">
    <property type="entry name" value="CYCLIC DI-GMP PHOSPHODIESTERASE TM_0186-RELATED"/>
    <property type="match status" value="1"/>
</dbReference>
<dbReference type="CDD" id="cd00077">
    <property type="entry name" value="HDc"/>
    <property type="match status" value="1"/>
</dbReference>
<dbReference type="RefSeq" id="WP_155315124.1">
    <property type="nucleotide sequence ID" value="NZ_AP021874.1"/>
</dbReference>
<evidence type="ECO:0000256" key="1">
    <source>
        <dbReference type="PROSITE-ProRule" id="PRU00169"/>
    </source>
</evidence>
<dbReference type="PROSITE" id="PS50110">
    <property type="entry name" value="RESPONSE_REGULATORY"/>
    <property type="match status" value="1"/>
</dbReference>
<dbReference type="SUPFAM" id="SSF52172">
    <property type="entry name" value="CheY-like"/>
    <property type="match status" value="1"/>
</dbReference>
<organism evidence="4 5">
    <name type="scientific">Desulfosarcina alkanivorans</name>
    <dbReference type="NCBI Taxonomy" id="571177"/>
    <lineage>
        <taxon>Bacteria</taxon>
        <taxon>Pseudomonadati</taxon>
        <taxon>Thermodesulfobacteriota</taxon>
        <taxon>Desulfobacteria</taxon>
        <taxon>Desulfobacterales</taxon>
        <taxon>Desulfosarcinaceae</taxon>
        <taxon>Desulfosarcina</taxon>
    </lineage>
</organism>
<evidence type="ECO:0000259" key="3">
    <source>
        <dbReference type="PROSITE" id="PS51832"/>
    </source>
</evidence>
<dbReference type="PROSITE" id="PS51832">
    <property type="entry name" value="HD_GYP"/>
    <property type="match status" value="1"/>
</dbReference>
<dbReference type="InterPro" id="IPR003607">
    <property type="entry name" value="HD/PDEase_dom"/>
</dbReference>
<dbReference type="AlphaFoldDB" id="A0A5K7YJ75"/>
<evidence type="ECO:0000259" key="2">
    <source>
        <dbReference type="PROSITE" id="PS50110"/>
    </source>
</evidence>
<dbReference type="GO" id="GO:0000160">
    <property type="term" value="P:phosphorelay signal transduction system"/>
    <property type="evidence" value="ECO:0007669"/>
    <property type="project" value="InterPro"/>
</dbReference>
<dbReference type="InterPro" id="IPR037522">
    <property type="entry name" value="HD_GYP_dom"/>
</dbReference>
<reference evidence="4 5" key="1">
    <citation type="submission" date="2019-11" db="EMBL/GenBank/DDBJ databases">
        <title>Comparative genomics of hydrocarbon-degrading Desulfosarcina strains.</title>
        <authorList>
            <person name="Watanabe M."/>
            <person name="Kojima H."/>
            <person name="Fukui M."/>
        </authorList>
    </citation>
    <scope>NUCLEOTIDE SEQUENCE [LARGE SCALE GENOMIC DNA]</scope>
    <source>
        <strain evidence="4 5">PL12</strain>
    </source>
</reference>
<dbReference type="SMART" id="SM00448">
    <property type="entry name" value="REC"/>
    <property type="match status" value="1"/>
</dbReference>
<feature type="domain" description="Response regulatory" evidence="2">
    <location>
        <begin position="2"/>
        <end position="118"/>
    </location>
</feature>
<sequence length="390" mass="43137">MNILIADDDPVTLKLLCERAGAWGHTIHRAADGQSAWKTICSTPIDVVVSDWMMPELDGLELCRRIRDRQDSGYIYLILISAQDSQADIVRGLESGVDDYITKPIDLDALRARIEIGVRIVNLERMLNRKIEIITANHVQTIRMFSQLMEVVDDDLGGHCRRTAQLAVELARRHPGVGDAEIPVIETAALLHDIGMVGIPKGILNKSRTEMINDERQLYQSHAAMGARILGEIEIMKPAALLVGMHHEQINGKGFPDGLAGDDIPVGAQLISAASIYDNMIHRGKIALDDIPERLQRINGYLLSPQVVALLLEVNVARQHDLARQTDEERSLDELTAGMVLAANVRMKTGAFVMAAGTALDDYGIEKLRQYHTIGTITDKVLIRKSSVRE</sequence>
<gene>
    <name evidence="4" type="ORF">DSCA_07210</name>
</gene>
<dbReference type="PANTHER" id="PTHR45228:SF4">
    <property type="entry name" value="LIPOPROTEIN"/>
    <property type="match status" value="1"/>
</dbReference>
<proteinExistence type="predicted"/>
<accession>A0A5K7YJ75</accession>
<feature type="modified residue" description="4-aspartylphosphate" evidence="1">
    <location>
        <position position="51"/>
    </location>
</feature>
<dbReference type="SMART" id="SM00471">
    <property type="entry name" value="HDc"/>
    <property type="match status" value="1"/>
</dbReference>
<name>A0A5K7YJ75_9BACT</name>
<dbReference type="EMBL" id="AP021874">
    <property type="protein sequence ID" value="BBO66791.1"/>
    <property type="molecule type" value="Genomic_DNA"/>
</dbReference>
<dbReference type="OrthoDB" id="9764337at2"/>
<dbReference type="Gene3D" id="3.40.50.2300">
    <property type="match status" value="1"/>
</dbReference>
<feature type="domain" description="HD-GYP" evidence="3">
    <location>
        <begin position="134"/>
        <end position="331"/>
    </location>
</feature>
<dbReference type="SUPFAM" id="SSF109604">
    <property type="entry name" value="HD-domain/PDEase-like"/>
    <property type="match status" value="1"/>
</dbReference>
<dbReference type="Gene3D" id="1.10.3210.10">
    <property type="entry name" value="Hypothetical protein af1432"/>
    <property type="match status" value="1"/>
</dbReference>
<dbReference type="Pfam" id="PF13487">
    <property type="entry name" value="HD_5"/>
    <property type="match status" value="1"/>
</dbReference>
<dbReference type="InterPro" id="IPR001789">
    <property type="entry name" value="Sig_transdc_resp-reg_receiver"/>
</dbReference>
<dbReference type="Pfam" id="PF00072">
    <property type="entry name" value="Response_reg"/>
    <property type="match status" value="1"/>
</dbReference>
<dbReference type="KEGG" id="dalk:DSCA_07210"/>
<evidence type="ECO:0000313" key="4">
    <source>
        <dbReference type="EMBL" id="BBO66791.1"/>
    </source>
</evidence>
<dbReference type="InterPro" id="IPR011006">
    <property type="entry name" value="CheY-like_superfamily"/>
</dbReference>
<dbReference type="InterPro" id="IPR052020">
    <property type="entry name" value="Cyclic_di-GMP/3'3'-cGAMP_PDE"/>
</dbReference>
<protein>
    <submittedName>
        <fullName evidence="4">Two-component system response regulator</fullName>
    </submittedName>
</protein>
<dbReference type="Proteomes" id="UP000427906">
    <property type="component" value="Chromosome"/>
</dbReference>
<evidence type="ECO:0000313" key="5">
    <source>
        <dbReference type="Proteomes" id="UP000427906"/>
    </source>
</evidence>
<dbReference type="CDD" id="cd17574">
    <property type="entry name" value="REC_OmpR"/>
    <property type="match status" value="1"/>
</dbReference>